<keyword evidence="1" id="KW-1133">Transmembrane helix</keyword>
<proteinExistence type="predicted"/>
<dbReference type="AlphaFoldDB" id="A0A1I7ZXR0"/>
<keyword evidence="1" id="KW-0472">Membrane</keyword>
<feature type="transmembrane region" description="Helical" evidence="1">
    <location>
        <begin position="20"/>
        <end position="40"/>
    </location>
</feature>
<name>A0A1I7ZXR0_9BILA</name>
<keyword evidence="2" id="KW-1185">Reference proteome</keyword>
<evidence type="ECO:0000256" key="1">
    <source>
        <dbReference type="SAM" id="Phobius"/>
    </source>
</evidence>
<evidence type="ECO:0000313" key="2">
    <source>
        <dbReference type="Proteomes" id="UP000095287"/>
    </source>
</evidence>
<dbReference type="Proteomes" id="UP000095287">
    <property type="component" value="Unplaced"/>
</dbReference>
<sequence length="69" mass="7672">MVSRLDERSARRQSAVISGANGHFLLGSATAMFAAVRTLVISKEARDELLVWTSVLTVYPPDRELRELL</sequence>
<reference evidence="3" key="1">
    <citation type="submission" date="2016-11" db="UniProtKB">
        <authorList>
            <consortium name="WormBaseParasite"/>
        </authorList>
    </citation>
    <scope>IDENTIFICATION</scope>
</reference>
<evidence type="ECO:0000313" key="3">
    <source>
        <dbReference type="WBParaSite" id="L893_g30628.t1"/>
    </source>
</evidence>
<dbReference type="WBParaSite" id="L893_g30628.t1">
    <property type="protein sequence ID" value="L893_g30628.t1"/>
    <property type="gene ID" value="L893_g30628"/>
</dbReference>
<keyword evidence="1" id="KW-0812">Transmembrane</keyword>
<protein>
    <submittedName>
        <fullName evidence="3">PH domain-containing protein</fullName>
    </submittedName>
</protein>
<organism evidence="2 3">
    <name type="scientific">Steinernema glaseri</name>
    <dbReference type="NCBI Taxonomy" id="37863"/>
    <lineage>
        <taxon>Eukaryota</taxon>
        <taxon>Metazoa</taxon>
        <taxon>Ecdysozoa</taxon>
        <taxon>Nematoda</taxon>
        <taxon>Chromadorea</taxon>
        <taxon>Rhabditida</taxon>
        <taxon>Tylenchina</taxon>
        <taxon>Panagrolaimomorpha</taxon>
        <taxon>Strongyloidoidea</taxon>
        <taxon>Steinernematidae</taxon>
        <taxon>Steinernema</taxon>
    </lineage>
</organism>
<accession>A0A1I7ZXR0</accession>